<dbReference type="PANTHER" id="PTHR16166:SF93">
    <property type="entry name" value="INTERMEMBRANE LIPID TRANSFER PROTEIN VPS13"/>
    <property type="match status" value="1"/>
</dbReference>
<dbReference type="Pfam" id="PF25036">
    <property type="entry name" value="VPS13_VAB"/>
    <property type="match status" value="2"/>
</dbReference>
<dbReference type="InParanoid" id="A0A0V0R5G6"/>
<evidence type="ECO:0000256" key="2">
    <source>
        <dbReference type="SAM" id="MobiDB-lite"/>
    </source>
</evidence>
<evidence type="ECO:0000256" key="1">
    <source>
        <dbReference type="ARBA" id="ARBA00006545"/>
    </source>
</evidence>
<feature type="compositionally biased region" description="Basic and acidic residues" evidence="2">
    <location>
        <begin position="586"/>
        <end position="597"/>
    </location>
</feature>
<feature type="region of interest" description="Disordered" evidence="2">
    <location>
        <begin position="586"/>
        <end position="605"/>
    </location>
</feature>
<dbReference type="OrthoDB" id="272810at2759"/>
<proteinExistence type="inferred from homology"/>
<dbReference type="GO" id="GO:0045053">
    <property type="term" value="P:protein retention in Golgi apparatus"/>
    <property type="evidence" value="ECO:0007669"/>
    <property type="project" value="TreeGrafter"/>
</dbReference>
<dbReference type="PANTHER" id="PTHR16166">
    <property type="entry name" value="VACUOLAR PROTEIN SORTING-ASSOCIATED PROTEIN VPS13"/>
    <property type="match status" value="1"/>
</dbReference>
<reference evidence="4 5" key="1">
    <citation type="journal article" date="2015" name="Sci. Rep.">
        <title>Genome of the facultative scuticociliatosis pathogen Pseudocohnilembus persalinus provides insight into its virulence through horizontal gene transfer.</title>
        <authorList>
            <person name="Xiong J."/>
            <person name="Wang G."/>
            <person name="Cheng J."/>
            <person name="Tian M."/>
            <person name="Pan X."/>
            <person name="Warren A."/>
            <person name="Jiang C."/>
            <person name="Yuan D."/>
            <person name="Miao W."/>
        </authorList>
    </citation>
    <scope>NUCLEOTIDE SEQUENCE [LARGE SCALE GENOMIC DNA]</scope>
    <source>
        <strain evidence="4">36N120E</strain>
    </source>
</reference>
<sequence>MLYKLFILQNQIFINFLIYLKIQRKIIANQIFKRTLMRNEQYMDISSDFNYNLDFGRLMWAPDIFFAWPESINEIDRGMWLWSVITPIVFKCFRQEYLQIVKGVIHNFTFDDQQDMFFIGESSQLNFYEYYDHQDNMITEENTEAYRQAYNVLEICFIGDISKVQTLQLQQKKLRETLDIDISFIEDKILDQRQRSAYQQYKIEDLDDKNVQLIYQNLINNESGDKDQQLSFINQKIYAKASVLVNIFHWVMMEQHVFPEVPWYGDLNRIRFEVNLKDVIILLPNYEQRYALATKGFIQYLFLKEKMPAHENLQEMIKKKLIDQEYLNNLGDLYTNSVNVSDLEIFRCDIEDVIYKDFNQVKKRSLISPLTMFWALKFQLGIYDQGDSPYYPTYFKPRHELSLNHLQVNISYRDTILIKNVADFFKKEFSLIRKETPSQKEIINQEIKNRDKDKCPQIMKLDCIIQQLEFYLINDAQQGCVPVLQFNLEEIQLFLDQEKNIKTIFSAMFTFSSAFYNTQASIWEPTIEKTGLILELQLNPQSFPRKFAYIELNPIYDQININFSLELCEVVMQAIKQINQYKSEEEAKKNQKQKEELQELDLPNPTLMTLDRQESSKNLIQGSYRQSRLESQLNYQRMPTQVFQNYQENKIQSSPLKKSRISKTVQNNALSSSNLSQKNKNNLLNKLVKNLSDEKQQFDDAVEYVSPYTIYNELGYTIEVMKDFQAQLNINKKNDGKIDIRQTDMSNTMLKNATQFIIPAQGNLNYQVEGKMNFCKLYDGQTREKKKIRIQMRHPKYNNIYINNIDLDKMGKQTYIFKIDSDALEQILEPVNIEREKVASEVQNQEQKEKNKSQVQDIENGIDNNKNINTSINDQLTKFPFTIENITQHSRKIMLIRSNLKFKNLVNKPIQIKLISREDSNNLKIAQQQLEKQQQNKELSYDYSQPQRKPGVTLEYDTFDGQLQNAYVINPGQSIYLPFDKLDHYLQFRYLDLKTDQINRTTKSKYFDRVEVLDFVDTQSEWSKEIDLLHLLNSTETYTNFEVQQLGKEQYCCQFTYQRVNDEASIVVEPSLVLKNCLPVPLMFKLFEEDQQSNLIHLMEGVANPQELVYKLNISLEKNIWTEVRIQGYEESQQVLLHQKDNQSNLSEICNGICTKIIDINPKYIMINSCKGDIKVAQYKSDGKNNLDAFVIKPQQKLPFYWKSDYDEQKIRIQLQDNYKQYDWSGPIDLLQTYSLMLRNQLRPKDIKVIKSQIREEDDIIYIIISECQNEDQSQFVIENKLQNAQIEIIQEAYYKHVINNNQTGIYQDPEKFKIVLKEGQSIIYGWDLPLEQQEIKVQLKIQDQISHKYDFDNININFGNNKQTVEVKYEADSKYTDDTYTFYTYIDTDNVFKKLKFYQNDDESGFQEIMKEDNFELSFNLNLKQIGVSLIGRSIENNNKKVELMYITLKNIEVSIMQYQSRRITQAKIDFIQIDNNSQAVTSYPVFFTPSRPSKLNKLNRAHFRLVMEQNLEVKDINLLQSVRCALQPTTIRLNIQYFSQIWSFVSDMMKIFKQKVVDSIFTQFGGFDDDFQNDLLEIELQNQFQSQFDKIDEQYKGQLNYQNTINSRQKFGSEDSQQKNFLFDNRSGNLPNGYYDEIDISMEEQLYDWYQKDIESLLGKTFINEISISNLQFNVSFGQSSLENKMQINFIKNIFQTLKNAPVKLDQIMISSSQSTAFSTIKYITTKYKDSFVKSLLTVLASIKIIGNPTNLVKTMARGVYDVIDIPMTGFVKGPIQGAISIAHGVGSLVKHTVSGFFGSMESISEVVASGVSSISQDSRYLLQRENILAQKASNIVPGIYQGVYLLVIGFEKGVTGVLKQPIRGFQTGGGFGLCKGVLKGSVGLFLKPITGCFDTISKSSEGIKNTATYFDDKPNEEKIRKPRVFYDLDQIFGNFNPFHAEIREFLIETKKQKYYWLTFIDAVPYHDTQDIQHLIIFTNEYIIQKRLEKSKIDLELEVKYLKQVNIKDQAQSVEIKLFQDRKNNRDGQITFDIKHPEMRKQIFARFQQILGQ</sequence>
<dbReference type="InterPro" id="IPR026847">
    <property type="entry name" value="VPS13"/>
</dbReference>
<dbReference type="EMBL" id="LDAU01000049">
    <property type="protein sequence ID" value="KRX09477.1"/>
    <property type="molecule type" value="Genomic_DNA"/>
</dbReference>
<dbReference type="GO" id="GO:0006623">
    <property type="term" value="P:protein targeting to vacuole"/>
    <property type="evidence" value="ECO:0007669"/>
    <property type="project" value="TreeGrafter"/>
</dbReference>
<comment type="caution">
    <text evidence="4">The sequence shown here is derived from an EMBL/GenBank/DDBJ whole genome shotgun (WGS) entry which is preliminary data.</text>
</comment>
<protein>
    <recommendedName>
        <fullName evidence="3">Vacuolar protein sorting-associated protein 13 VPS13 adaptor binding domain-containing protein</fullName>
    </recommendedName>
</protein>
<name>A0A0V0R5G6_PSEPJ</name>
<comment type="similarity">
    <text evidence="1">Belongs to the VPS13 family.</text>
</comment>
<dbReference type="InterPro" id="IPR009543">
    <property type="entry name" value="VPS13_VAB"/>
</dbReference>
<organism evidence="4 5">
    <name type="scientific">Pseudocohnilembus persalinus</name>
    <name type="common">Ciliate</name>
    <dbReference type="NCBI Taxonomy" id="266149"/>
    <lineage>
        <taxon>Eukaryota</taxon>
        <taxon>Sar</taxon>
        <taxon>Alveolata</taxon>
        <taxon>Ciliophora</taxon>
        <taxon>Intramacronucleata</taxon>
        <taxon>Oligohymenophorea</taxon>
        <taxon>Scuticociliatia</taxon>
        <taxon>Philasterida</taxon>
        <taxon>Pseudocohnilembidae</taxon>
        <taxon>Pseudocohnilembus</taxon>
    </lineage>
</organism>
<dbReference type="OMA" id="NENFFIN"/>
<feature type="domain" description="Vacuolar protein sorting-associated protein 13 VPS13 adaptor binding" evidence="3">
    <location>
        <begin position="957"/>
        <end position="1147"/>
    </location>
</feature>
<accession>A0A0V0R5G6</accession>
<feature type="region of interest" description="Disordered" evidence="2">
    <location>
        <begin position="839"/>
        <end position="869"/>
    </location>
</feature>
<dbReference type="Proteomes" id="UP000054937">
    <property type="component" value="Unassembled WGS sequence"/>
</dbReference>
<keyword evidence="5" id="KW-1185">Reference proteome</keyword>
<gene>
    <name evidence="4" type="ORF">PPERSA_00756</name>
</gene>
<evidence type="ECO:0000313" key="4">
    <source>
        <dbReference type="EMBL" id="KRX09477.1"/>
    </source>
</evidence>
<evidence type="ECO:0000313" key="5">
    <source>
        <dbReference type="Proteomes" id="UP000054937"/>
    </source>
</evidence>
<feature type="domain" description="Vacuolar protein sorting-associated protein 13 VPS13 adaptor binding" evidence="3">
    <location>
        <begin position="1153"/>
        <end position="1334"/>
    </location>
</feature>
<evidence type="ECO:0000259" key="3">
    <source>
        <dbReference type="Pfam" id="PF25036"/>
    </source>
</evidence>